<dbReference type="Gene3D" id="3.30.460.90">
    <property type="match status" value="1"/>
</dbReference>
<dbReference type="Gene3D" id="1.10.1410.40">
    <property type="match status" value="1"/>
</dbReference>
<evidence type="ECO:0000313" key="8">
    <source>
        <dbReference type="EMBL" id="CAH1797558.1"/>
    </source>
</evidence>
<dbReference type="Pfam" id="PF20266">
    <property type="entry name" value="Mab-21_C"/>
    <property type="match status" value="1"/>
</dbReference>
<dbReference type="InterPro" id="IPR046906">
    <property type="entry name" value="Mab-21_HhH/H2TH-like"/>
</dbReference>
<dbReference type="EMBL" id="CAIIXF020000010">
    <property type="protein sequence ID" value="CAH1797558.1"/>
    <property type="molecule type" value="Genomic_DNA"/>
</dbReference>
<dbReference type="PANTHER" id="PTHR10656:SF42">
    <property type="entry name" value="CYCLIC GMP-AMP SYNTHASE-LIKE PROTEIN-RELATED"/>
    <property type="match status" value="1"/>
</dbReference>
<dbReference type="SMART" id="SM01265">
    <property type="entry name" value="Mab-21"/>
    <property type="match status" value="1"/>
</dbReference>
<comment type="caution">
    <text evidence="8">The sequence shown here is derived from an EMBL/GenBank/DDBJ whole genome shotgun (WGS) entry which is preliminary data.</text>
</comment>
<evidence type="ECO:0000256" key="1">
    <source>
        <dbReference type="ARBA" id="ARBA00001946"/>
    </source>
</evidence>
<evidence type="ECO:0000259" key="7">
    <source>
        <dbReference type="Pfam" id="PF20266"/>
    </source>
</evidence>
<evidence type="ECO:0000313" key="9">
    <source>
        <dbReference type="Proteomes" id="UP000749559"/>
    </source>
</evidence>
<dbReference type="PANTHER" id="PTHR10656">
    <property type="entry name" value="CELL FATE DETERMINING PROTEIN MAB21-RELATED"/>
    <property type="match status" value="1"/>
</dbReference>
<keyword evidence="5" id="KW-0479">Metal-binding</keyword>
<organism evidence="8 9">
    <name type="scientific">Owenia fusiformis</name>
    <name type="common">Polychaete worm</name>
    <dbReference type="NCBI Taxonomy" id="6347"/>
    <lineage>
        <taxon>Eukaryota</taxon>
        <taxon>Metazoa</taxon>
        <taxon>Spiralia</taxon>
        <taxon>Lophotrochozoa</taxon>
        <taxon>Annelida</taxon>
        <taxon>Polychaeta</taxon>
        <taxon>Sedentaria</taxon>
        <taxon>Canalipalpata</taxon>
        <taxon>Sabellida</taxon>
        <taxon>Oweniida</taxon>
        <taxon>Oweniidae</taxon>
        <taxon>Owenia</taxon>
    </lineage>
</organism>
<proteinExistence type="inferred from homology"/>
<accession>A0A8S4PTS7</accession>
<gene>
    <name evidence="8" type="ORF">OFUS_LOCUS21822</name>
</gene>
<protein>
    <recommendedName>
        <fullName evidence="7">Mab-21-like HhH/H2TH-like domain-containing protein</fullName>
    </recommendedName>
</protein>
<evidence type="ECO:0000256" key="4">
    <source>
        <dbReference type="ARBA" id="ARBA00022695"/>
    </source>
</evidence>
<comment type="cofactor">
    <cofactor evidence="1">
        <name>Mg(2+)</name>
        <dbReference type="ChEBI" id="CHEBI:18420"/>
    </cofactor>
</comment>
<keyword evidence="9" id="KW-1185">Reference proteome</keyword>
<reference evidence="8" key="1">
    <citation type="submission" date="2022-03" db="EMBL/GenBank/DDBJ databases">
        <authorList>
            <person name="Martin C."/>
        </authorList>
    </citation>
    <scope>NUCLEOTIDE SEQUENCE</scope>
</reference>
<dbReference type="Proteomes" id="UP000749559">
    <property type="component" value="Unassembled WGS sequence"/>
</dbReference>
<evidence type="ECO:0000256" key="6">
    <source>
        <dbReference type="ARBA" id="ARBA00022842"/>
    </source>
</evidence>
<feature type="domain" description="Mab-21-like HhH/H2TH-like" evidence="7">
    <location>
        <begin position="285"/>
        <end position="376"/>
    </location>
</feature>
<evidence type="ECO:0000256" key="3">
    <source>
        <dbReference type="ARBA" id="ARBA00022679"/>
    </source>
</evidence>
<dbReference type="OrthoDB" id="6054650at2759"/>
<keyword evidence="3" id="KW-0808">Transferase</keyword>
<keyword evidence="6" id="KW-0460">Magnesium</keyword>
<comment type="similarity">
    <text evidence="2">Belongs to the mab-21 family.</text>
</comment>
<evidence type="ECO:0000256" key="5">
    <source>
        <dbReference type="ARBA" id="ARBA00022723"/>
    </source>
</evidence>
<keyword evidence="4" id="KW-0548">Nucleotidyltransferase</keyword>
<evidence type="ECO:0000256" key="2">
    <source>
        <dbReference type="ARBA" id="ARBA00008307"/>
    </source>
</evidence>
<name>A0A8S4PTS7_OWEFU</name>
<dbReference type="GO" id="GO:0016779">
    <property type="term" value="F:nucleotidyltransferase activity"/>
    <property type="evidence" value="ECO:0007669"/>
    <property type="project" value="UniProtKB-KW"/>
</dbReference>
<sequence length="401" mass="47477">MATISTSRRGEPSKRRKRKVRFIKESKNPIKFERIYNEATYYPEPTILRDALETFYEDVVHIDPDLVKKTRRICKHFMFFMFNRIKRNRHNVYFDEPIFTGSIFNELQCTSLEKAVVMLPIRIEKLKVQRTEPGYVVAPLRIHRSQLEDEQGLPNTWKRTRSEDGLYISPLAVLRVVHEIFTRFVTVPDNMGISNVELMPLEETPGRVVVVLNGAIYVNIIPAIYPNKDIEKESNSKRDTTELFFVTRPYDFDENAQSDMLWRICYFPKEKHMHQMIDVTDRGMRRKALQIMKAFLKQDNTLVILNSYHLRTVLYHIFDEVVDSSPRWQRDPLESCFQTFLQKLAFYVQSKNLPNFFQNSFNLLSNIPPRNLAALQGRLTYLMQNQADVLRLLRKRRTQSL</sequence>
<dbReference type="GO" id="GO:0046872">
    <property type="term" value="F:metal ion binding"/>
    <property type="evidence" value="ECO:0007669"/>
    <property type="project" value="UniProtKB-KW"/>
</dbReference>
<dbReference type="AlphaFoldDB" id="A0A8S4PTS7"/>
<dbReference type="InterPro" id="IPR024810">
    <property type="entry name" value="MAB21L/cGLR"/>
</dbReference>